<evidence type="ECO:0000256" key="1">
    <source>
        <dbReference type="ARBA" id="ARBA00004496"/>
    </source>
</evidence>
<comment type="caution">
    <text evidence="5">The sequence shown here is derived from an EMBL/GenBank/DDBJ whole genome shotgun (WGS) entry which is preliminary data.</text>
</comment>
<evidence type="ECO:0000313" key="5">
    <source>
        <dbReference type="EMBL" id="MBT9810718.1"/>
    </source>
</evidence>
<dbReference type="Proteomes" id="UP000708338">
    <property type="component" value="Unassembled WGS sequence"/>
</dbReference>
<dbReference type="GO" id="GO:0005737">
    <property type="term" value="C:cytoplasm"/>
    <property type="evidence" value="ECO:0007669"/>
    <property type="project" value="UniProtKB-SubCell"/>
</dbReference>
<sequence length="98" mass="11406">MRSLLRRYWKEGFMETYKHLIISRDGLHARIAVYLAKICRDAESTVEVRNKERRANGKEVFSVMNLYANQGDELEFLVDGSDEEEILGQIAVFCGEYL</sequence>
<evidence type="ECO:0000256" key="2">
    <source>
        <dbReference type="ARBA" id="ARBA00022490"/>
    </source>
</evidence>
<dbReference type="AlphaFoldDB" id="A0AA41K6C3"/>
<dbReference type="InterPro" id="IPR050399">
    <property type="entry name" value="HPr"/>
</dbReference>
<name>A0AA41K6C3_9FIRM</name>
<organism evidence="5 6">
    <name type="scientific">Enterocloster citroniae</name>
    <dbReference type="NCBI Taxonomy" id="358743"/>
    <lineage>
        <taxon>Bacteria</taxon>
        <taxon>Bacillati</taxon>
        <taxon>Bacillota</taxon>
        <taxon>Clostridia</taxon>
        <taxon>Lachnospirales</taxon>
        <taxon>Lachnospiraceae</taxon>
        <taxon>Enterocloster</taxon>
    </lineage>
</organism>
<dbReference type="NCBIfam" id="TIGR01003">
    <property type="entry name" value="PTS_HPr_family"/>
    <property type="match status" value="1"/>
</dbReference>
<evidence type="ECO:0000259" key="4">
    <source>
        <dbReference type="PROSITE" id="PS51350"/>
    </source>
</evidence>
<dbReference type="PROSITE" id="PS51350">
    <property type="entry name" value="PTS_HPR_DOM"/>
    <property type="match status" value="1"/>
</dbReference>
<dbReference type="Gene3D" id="3.30.1340.10">
    <property type="entry name" value="HPr-like"/>
    <property type="match status" value="1"/>
</dbReference>
<gene>
    <name evidence="5" type="ORF">GPL26_13865</name>
</gene>
<keyword evidence="3" id="KW-0598">Phosphotransferase system</keyword>
<proteinExistence type="predicted"/>
<dbReference type="SUPFAM" id="SSF55594">
    <property type="entry name" value="HPr-like"/>
    <property type="match status" value="1"/>
</dbReference>
<comment type="subcellular location">
    <subcellularLocation>
        <location evidence="1">Cytoplasm</location>
    </subcellularLocation>
</comment>
<dbReference type="PRINTS" id="PR00107">
    <property type="entry name" value="PHOSPHOCPHPR"/>
</dbReference>
<dbReference type="InterPro" id="IPR035895">
    <property type="entry name" value="HPr-like_sf"/>
</dbReference>
<dbReference type="Pfam" id="PF00381">
    <property type="entry name" value="PTS-HPr"/>
    <property type="match status" value="1"/>
</dbReference>
<protein>
    <submittedName>
        <fullName evidence="5">HPr family phosphocarrier protein</fullName>
    </submittedName>
</protein>
<dbReference type="InterPro" id="IPR000032">
    <property type="entry name" value="HPr-like"/>
</dbReference>
<dbReference type="PANTHER" id="PTHR33705:SF2">
    <property type="entry name" value="PHOSPHOCARRIER PROTEIN NPR"/>
    <property type="match status" value="1"/>
</dbReference>
<evidence type="ECO:0000256" key="3">
    <source>
        <dbReference type="ARBA" id="ARBA00022683"/>
    </source>
</evidence>
<dbReference type="GO" id="GO:0009401">
    <property type="term" value="P:phosphoenolpyruvate-dependent sugar phosphotransferase system"/>
    <property type="evidence" value="ECO:0007669"/>
    <property type="project" value="UniProtKB-KW"/>
</dbReference>
<evidence type="ECO:0000313" key="6">
    <source>
        <dbReference type="Proteomes" id="UP000708338"/>
    </source>
</evidence>
<dbReference type="PANTHER" id="PTHR33705">
    <property type="entry name" value="PHOSPHOCARRIER PROTEIN HPR"/>
    <property type="match status" value="1"/>
</dbReference>
<reference evidence="5" key="1">
    <citation type="journal article" date="2021" name="Gut Microbes">
        <title>A synthetic consortium of 100 gut commensals modulates the composition and function in a colon model of the microbiome of elderly subjects.</title>
        <authorList>
            <person name="Perez M."/>
            <person name="Ntemiri A."/>
            <person name="Tan H."/>
            <person name="Harris H.M.B."/>
            <person name="Roager H.M."/>
            <person name="Ribiere C."/>
            <person name="O'Toole P.W."/>
        </authorList>
    </citation>
    <scope>NUCLEOTIDE SEQUENCE</scope>
    <source>
        <strain evidence="5">MCC335</strain>
    </source>
</reference>
<accession>A0AA41K6C3</accession>
<keyword evidence="2" id="KW-0963">Cytoplasm</keyword>
<feature type="domain" description="HPr" evidence="4">
    <location>
        <begin position="14"/>
        <end position="98"/>
    </location>
</feature>
<dbReference type="EMBL" id="WQPS01000014">
    <property type="protein sequence ID" value="MBT9810718.1"/>
    <property type="molecule type" value="Genomic_DNA"/>
</dbReference>